<sequence length="293" mass="33747">MLGKALKRKVSLLTDTGRKKRLRHDILSYYSQVPVLQLSSEETEAIDFLKRNRLHVFPYPFVNTYTGSEVNVLEDKALGLKFVIHEGKKLYFKRKWGVRKIKRNYSYLLLEQDLASPHRYLTKEFKVLPGDVVADAGAAEGNFALSIVEIARKIYLFETDPEWVEALEATFAPWKEKVEIINKFVSNRDDAEHQSLDSFFSEKETVNFIKADVEGAEAQLLQGAAHLLSQSSPPHVAITTYHQQQDAEDLSQLLLERGYRIEFSDGFMIFHHDKHLKAPYLRRGLIRASYQSN</sequence>
<dbReference type="PANTHER" id="PTHR34203">
    <property type="entry name" value="METHYLTRANSFERASE, FKBM FAMILY PROTEIN"/>
    <property type="match status" value="1"/>
</dbReference>
<dbReference type="AlphaFoldDB" id="A0A1I7G6Y2"/>
<name>A0A1I7G6Y2_9BACT</name>
<evidence type="ECO:0000313" key="2">
    <source>
        <dbReference type="EMBL" id="SFU44016.1"/>
    </source>
</evidence>
<dbReference type="Gene3D" id="3.40.50.150">
    <property type="entry name" value="Vaccinia Virus protein VP39"/>
    <property type="match status" value="2"/>
</dbReference>
<dbReference type="STRING" id="388950.GCA_001611675_03892"/>
<keyword evidence="2" id="KW-0808">Transferase</keyword>
<gene>
    <name evidence="2" type="ORF">SAMN04487941_0757</name>
</gene>
<dbReference type="Proteomes" id="UP000182491">
    <property type="component" value="Unassembled WGS sequence"/>
</dbReference>
<proteinExistence type="predicted"/>
<dbReference type="OrthoDB" id="5329963at2"/>
<dbReference type="InterPro" id="IPR006342">
    <property type="entry name" value="FkbM_mtfrase"/>
</dbReference>
<organism evidence="2 3">
    <name type="scientific">Pontibacter akesuensis</name>
    <dbReference type="NCBI Taxonomy" id="388950"/>
    <lineage>
        <taxon>Bacteria</taxon>
        <taxon>Pseudomonadati</taxon>
        <taxon>Bacteroidota</taxon>
        <taxon>Cytophagia</taxon>
        <taxon>Cytophagales</taxon>
        <taxon>Hymenobacteraceae</taxon>
        <taxon>Pontibacter</taxon>
    </lineage>
</organism>
<dbReference type="GO" id="GO:0008168">
    <property type="term" value="F:methyltransferase activity"/>
    <property type="evidence" value="ECO:0007669"/>
    <property type="project" value="UniProtKB-KW"/>
</dbReference>
<protein>
    <submittedName>
        <fullName evidence="2">Methyltransferase FkbM domain-containing protein</fullName>
    </submittedName>
</protein>
<dbReference type="SUPFAM" id="SSF53335">
    <property type="entry name" value="S-adenosyl-L-methionine-dependent methyltransferases"/>
    <property type="match status" value="1"/>
</dbReference>
<keyword evidence="2" id="KW-0489">Methyltransferase</keyword>
<dbReference type="InterPro" id="IPR052514">
    <property type="entry name" value="SAM-dependent_MTase"/>
</dbReference>
<accession>A0A1I7G6Y2</accession>
<dbReference type="EMBL" id="FPCA01000001">
    <property type="protein sequence ID" value="SFU44016.1"/>
    <property type="molecule type" value="Genomic_DNA"/>
</dbReference>
<evidence type="ECO:0000259" key="1">
    <source>
        <dbReference type="Pfam" id="PF05050"/>
    </source>
</evidence>
<dbReference type="InterPro" id="IPR029063">
    <property type="entry name" value="SAM-dependent_MTases_sf"/>
</dbReference>
<evidence type="ECO:0000313" key="3">
    <source>
        <dbReference type="Proteomes" id="UP000182491"/>
    </source>
</evidence>
<dbReference type="GO" id="GO:0032259">
    <property type="term" value="P:methylation"/>
    <property type="evidence" value="ECO:0007669"/>
    <property type="project" value="UniProtKB-KW"/>
</dbReference>
<dbReference type="PANTHER" id="PTHR34203:SF15">
    <property type="entry name" value="SLL1173 PROTEIN"/>
    <property type="match status" value="1"/>
</dbReference>
<dbReference type="RefSeq" id="WP_074937147.1">
    <property type="nucleotide sequence ID" value="NZ_BMXC01000001.1"/>
</dbReference>
<keyword evidence="3" id="KW-1185">Reference proteome</keyword>
<dbReference type="Pfam" id="PF05050">
    <property type="entry name" value="Methyltransf_21"/>
    <property type="match status" value="1"/>
</dbReference>
<feature type="domain" description="Methyltransferase FkbM" evidence="1">
    <location>
        <begin position="183"/>
        <end position="261"/>
    </location>
</feature>
<reference evidence="3" key="1">
    <citation type="submission" date="2016-10" db="EMBL/GenBank/DDBJ databases">
        <authorList>
            <person name="Varghese N."/>
        </authorList>
    </citation>
    <scope>NUCLEOTIDE SEQUENCE [LARGE SCALE GENOMIC DNA]</scope>
    <source>
        <strain evidence="3">DSM 18820</strain>
    </source>
</reference>